<feature type="transmembrane region" description="Helical" evidence="1">
    <location>
        <begin position="254"/>
        <end position="275"/>
    </location>
</feature>
<feature type="transmembrane region" description="Helical" evidence="1">
    <location>
        <begin position="336"/>
        <end position="354"/>
    </location>
</feature>
<feature type="transmembrane region" description="Helical" evidence="1">
    <location>
        <begin position="178"/>
        <end position="201"/>
    </location>
</feature>
<keyword evidence="1" id="KW-1133">Transmembrane helix</keyword>
<feature type="transmembrane region" description="Helical" evidence="1">
    <location>
        <begin position="136"/>
        <end position="166"/>
    </location>
</feature>
<proteinExistence type="predicted"/>
<keyword evidence="1" id="KW-0812">Transmembrane</keyword>
<keyword evidence="1" id="KW-0472">Membrane</keyword>
<evidence type="ECO:0000313" key="3">
    <source>
        <dbReference type="Proteomes" id="UP000196485"/>
    </source>
</evidence>
<keyword evidence="3" id="KW-1185">Reference proteome</keyword>
<organism evidence="2 3">
    <name type="scientific">Photobacterium aquimaris</name>
    <dbReference type="NCBI Taxonomy" id="512643"/>
    <lineage>
        <taxon>Bacteria</taxon>
        <taxon>Pseudomonadati</taxon>
        <taxon>Pseudomonadota</taxon>
        <taxon>Gammaproteobacteria</taxon>
        <taxon>Vibrionales</taxon>
        <taxon>Vibrionaceae</taxon>
        <taxon>Photobacterium</taxon>
    </lineage>
</organism>
<evidence type="ECO:0000256" key="1">
    <source>
        <dbReference type="SAM" id="Phobius"/>
    </source>
</evidence>
<accession>A0A1Y6KWB3</accession>
<protein>
    <recommendedName>
        <fullName evidence="4">EpsG family protein</fullName>
    </recommendedName>
</protein>
<feature type="transmembrane region" description="Helical" evidence="1">
    <location>
        <begin position="213"/>
        <end position="234"/>
    </location>
</feature>
<feature type="transmembrane region" description="Helical" evidence="1">
    <location>
        <begin position="107"/>
        <end position="124"/>
    </location>
</feature>
<feature type="transmembrane region" description="Helical" evidence="1">
    <location>
        <begin position="35"/>
        <end position="54"/>
    </location>
</feature>
<dbReference type="Pfam" id="PF14897">
    <property type="entry name" value="EpsG"/>
    <property type="match status" value="1"/>
</dbReference>
<feature type="transmembrane region" description="Helical" evidence="1">
    <location>
        <begin position="287"/>
        <end position="305"/>
    </location>
</feature>
<dbReference type="EMBL" id="FYAH01000001">
    <property type="protein sequence ID" value="SMY15455.1"/>
    <property type="molecule type" value="Genomic_DNA"/>
</dbReference>
<dbReference type="AlphaFoldDB" id="A0A1Y6KWB3"/>
<reference evidence="3" key="1">
    <citation type="submission" date="2017-06" db="EMBL/GenBank/DDBJ databases">
        <authorList>
            <person name="Rodrigo-Torres L."/>
            <person name="Arahal R. D."/>
            <person name="Lucena T."/>
        </authorList>
    </citation>
    <scope>NUCLEOTIDE SEQUENCE [LARGE SCALE GENOMIC DNA]</scope>
    <source>
        <strain evidence="3">type strain: CECT 9192</strain>
    </source>
</reference>
<dbReference type="Proteomes" id="UP000196485">
    <property type="component" value="Unassembled WGS sequence"/>
</dbReference>
<name>A0A1Y6KWB3_9GAMM</name>
<evidence type="ECO:0000313" key="2">
    <source>
        <dbReference type="EMBL" id="SMY15455.1"/>
    </source>
</evidence>
<evidence type="ECO:0008006" key="4">
    <source>
        <dbReference type="Google" id="ProtNLM"/>
    </source>
</evidence>
<sequence length="371" mass="42572">MISNMYQFDYIYNVIPFLIVTLLSISCINKKANEICLFIAAIVVYGIVSSRGLGVDRDALVYHSVFNAVRNIPFGEISKYSSVIGQEVGFLSLEKLASICGLDFFEFRFAFNLLCLIALLYIIFEYIPGKFRIISYFIYVSMFLLFRDFTQIRLCFACLLSAISILKMLENKPYKSFLLFYIAVLFHNTSLIVFGVLLVVRFVNEKTLYNIKFALFVISICAFLSILKPANYLITLPFMPSQLTRYQGTNDLSGATLGVNFIFSIVLAVLLAFYYNRKEKRNIGYKYLYISMLGSTCIALVFNGVPILMRMQLLCFTGFIFFPAILYDIFMKKSLLGNYIFQLAIAVVFVLNFYKNLSSGIVYAYVPFWIR</sequence>
<feature type="transmembrane region" description="Helical" evidence="1">
    <location>
        <begin position="12"/>
        <end position="28"/>
    </location>
</feature>
<gene>
    <name evidence="2" type="ORF">PAQU9191_00678</name>
</gene>
<dbReference type="InterPro" id="IPR049458">
    <property type="entry name" value="EpsG-like"/>
</dbReference>
<feature type="transmembrane region" description="Helical" evidence="1">
    <location>
        <begin position="311"/>
        <end position="329"/>
    </location>
</feature>